<evidence type="ECO:0000256" key="2">
    <source>
        <dbReference type="ARBA" id="ARBA00022676"/>
    </source>
</evidence>
<dbReference type="InterPro" id="IPR029044">
    <property type="entry name" value="Nucleotide-diphossugar_trans"/>
</dbReference>
<dbReference type="PANTHER" id="PTHR43630:SF1">
    <property type="entry name" value="POLY-BETA-1,6-N-ACETYL-D-GLUCOSAMINE SYNTHASE"/>
    <property type="match status" value="1"/>
</dbReference>
<comment type="similarity">
    <text evidence="1">Belongs to the glycosyltransferase 2 family.</text>
</comment>
<dbReference type="Proteomes" id="UP000289784">
    <property type="component" value="Unassembled WGS sequence"/>
</dbReference>
<evidence type="ECO:0000256" key="3">
    <source>
        <dbReference type="ARBA" id="ARBA00022679"/>
    </source>
</evidence>
<dbReference type="Gene3D" id="3.90.550.10">
    <property type="entry name" value="Spore Coat Polysaccharide Biosynthesis Protein SpsA, Chain A"/>
    <property type="match status" value="1"/>
</dbReference>
<dbReference type="GO" id="GO:0016757">
    <property type="term" value="F:glycosyltransferase activity"/>
    <property type="evidence" value="ECO:0007669"/>
    <property type="project" value="UniProtKB-KW"/>
</dbReference>
<feature type="transmembrane region" description="Helical" evidence="4">
    <location>
        <begin position="325"/>
        <end position="346"/>
    </location>
</feature>
<keyword evidence="4" id="KW-1133">Transmembrane helix</keyword>
<protein>
    <submittedName>
        <fullName evidence="5">Glycosyltransferase</fullName>
    </submittedName>
</protein>
<dbReference type="OrthoDB" id="9766971at2"/>
<accession>A0A4Q1JSC7</accession>
<comment type="caution">
    <text evidence="5">The sequence shown here is derived from an EMBL/GenBank/DDBJ whole genome shotgun (WGS) entry which is preliminary data.</text>
</comment>
<feature type="transmembrane region" description="Helical" evidence="4">
    <location>
        <begin position="299"/>
        <end position="319"/>
    </location>
</feature>
<evidence type="ECO:0000256" key="1">
    <source>
        <dbReference type="ARBA" id="ARBA00006739"/>
    </source>
</evidence>
<organism evidence="5 6">
    <name type="scientific">Pseudoxanthomonas composti</name>
    <dbReference type="NCBI Taxonomy" id="2137479"/>
    <lineage>
        <taxon>Bacteria</taxon>
        <taxon>Pseudomonadati</taxon>
        <taxon>Pseudomonadota</taxon>
        <taxon>Gammaproteobacteria</taxon>
        <taxon>Lysobacterales</taxon>
        <taxon>Lysobacteraceae</taxon>
        <taxon>Pseudoxanthomonas</taxon>
    </lineage>
</organism>
<keyword evidence="6" id="KW-1185">Reference proteome</keyword>
<proteinExistence type="inferred from homology"/>
<dbReference type="EMBL" id="SAWZ01000011">
    <property type="protein sequence ID" value="RXR00889.1"/>
    <property type="molecule type" value="Genomic_DNA"/>
</dbReference>
<reference evidence="5 6" key="1">
    <citation type="submission" date="2019-01" db="EMBL/GenBank/DDBJ databases">
        <title>Pseudoxanthomonas composti sp. nov., isolated from compost.</title>
        <authorList>
            <person name="Yang G."/>
        </authorList>
    </citation>
    <scope>NUCLEOTIDE SEQUENCE [LARGE SCALE GENOMIC DNA]</scope>
    <source>
        <strain evidence="5 6">GSS15</strain>
    </source>
</reference>
<feature type="transmembrane region" description="Helical" evidence="4">
    <location>
        <begin position="17"/>
        <end position="39"/>
    </location>
</feature>
<sequence length="392" mass="42565">MGPQPRPVGPSGRTVTLLFWLSAAGVLLAYAGYPLLMAVRARLRPQPVRRAAQTPVLDVVVVVHNGAAHLATKLANLMAQNYPVDAMRLHVVCDGCTDASAAIARACNGVQVHEFSQRRGKSACLADVVPQLRGELVLFTDVRQRVEAGAARALAAVLADPQVGAASGELMLEADGDYGRGVDAYWRYEKAIRKLESASGSLVGVTGALYCARRQALPAIPPGLVLDDMWIPLAMAAQGWRVVFEPAARAWDRAATDPLAEERRKRRTLAGNFQLIHRWPQLAIPGAHPLALRLWGHKWLRLLAPWLLLAMLLSSAWLALDGSRFFGLMLALQLGGWLTALAGRLLPGTARWLPVRLATAFASLNTSALIALPDYLRNRQAHLWQITPARDA</sequence>
<dbReference type="PANTHER" id="PTHR43630">
    <property type="entry name" value="POLY-BETA-1,6-N-ACETYL-D-GLUCOSAMINE SYNTHASE"/>
    <property type="match status" value="1"/>
</dbReference>
<keyword evidence="4" id="KW-0812">Transmembrane</keyword>
<name>A0A4Q1JSC7_9GAMM</name>
<evidence type="ECO:0000313" key="5">
    <source>
        <dbReference type="EMBL" id="RXR00889.1"/>
    </source>
</evidence>
<evidence type="ECO:0000256" key="4">
    <source>
        <dbReference type="SAM" id="Phobius"/>
    </source>
</evidence>
<keyword evidence="3 5" id="KW-0808">Transferase</keyword>
<keyword evidence="4" id="KW-0472">Membrane</keyword>
<evidence type="ECO:0000313" key="6">
    <source>
        <dbReference type="Proteomes" id="UP000289784"/>
    </source>
</evidence>
<gene>
    <name evidence="5" type="ORF">EPA99_16525</name>
</gene>
<keyword evidence="2" id="KW-0328">Glycosyltransferase</keyword>
<dbReference type="SUPFAM" id="SSF53448">
    <property type="entry name" value="Nucleotide-diphospho-sugar transferases"/>
    <property type="match status" value="1"/>
</dbReference>
<dbReference type="AlphaFoldDB" id="A0A4Q1JSC7"/>
<dbReference type="Pfam" id="PF13641">
    <property type="entry name" value="Glyco_tranf_2_3"/>
    <property type="match status" value="1"/>
</dbReference>